<dbReference type="Gene3D" id="3.30.70.330">
    <property type="match status" value="1"/>
</dbReference>
<dbReference type="GO" id="GO:0003676">
    <property type="term" value="F:nucleic acid binding"/>
    <property type="evidence" value="ECO:0007669"/>
    <property type="project" value="InterPro"/>
</dbReference>
<evidence type="ECO:0000313" key="2">
    <source>
        <dbReference type="Proteomes" id="UP000784294"/>
    </source>
</evidence>
<organism evidence="1 2">
    <name type="scientific">Protopolystoma xenopodis</name>
    <dbReference type="NCBI Taxonomy" id="117903"/>
    <lineage>
        <taxon>Eukaryota</taxon>
        <taxon>Metazoa</taxon>
        <taxon>Spiralia</taxon>
        <taxon>Lophotrochozoa</taxon>
        <taxon>Platyhelminthes</taxon>
        <taxon>Monogenea</taxon>
        <taxon>Polyopisthocotylea</taxon>
        <taxon>Polystomatidea</taxon>
        <taxon>Polystomatidae</taxon>
        <taxon>Protopolystoma</taxon>
    </lineage>
</organism>
<keyword evidence="2" id="KW-1185">Reference proteome</keyword>
<reference evidence="1" key="1">
    <citation type="submission" date="2018-11" db="EMBL/GenBank/DDBJ databases">
        <authorList>
            <consortium name="Pathogen Informatics"/>
        </authorList>
    </citation>
    <scope>NUCLEOTIDE SEQUENCE</scope>
</reference>
<dbReference type="InterPro" id="IPR035979">
    <property type="entry name" value="RBD_domain_sf"/>
</dbReference>
<dbReference type="Proteomes" id="UP000784294">
    <property type="component" value="Unassembled WGS sequence"/>
</dbReference>
<dbReference type="SUPFAM" id="SSF54928">
    <property type="entry name" value="RNA-binding domain, RBD"/>
    <property type="match status" value="1"/>
</dbReference>
<dbReference type="OrthoDB" id="296632at2759"/>
<evidence type="ECO:0008006" key="3">
    <source>
        <dbReference type="Google" id="ProtNLM"/>
    </source>
</evidence>
<protein>
    <recommendedName>
        <fullName evidence="3">RRM domain-containing protein</fullName>
    </recommendedName>
</protein>
<accession>A0A3S5C691</accession>
<dbReference type="InterPro" id="IPR012677">
    <property type="entry name" value="Nucleotide-bd_a/b_plait_sf"/>
</dbReference>
<gene>
    <name evidence="1" type="ORF">PXEA_LOCUS31499</name>
</gene>
<comment type="caution">
    <text evidence="1">The sequence shown here is derived from an EMBL/GenBank/DDBJ whole genome shotgun (WGS) entry which is preliminary data.</text>
</comment>
<dbReference type="PANTHER" id="PTHR15592">
    <property type="entry name" value="MATRIN 3/NUCLEAR PROTEIN 220-RELATED"/>
    <property type="match status" value="1"/>
</dbReference>
<evidence type="ECO:0000313" key="1">
    <source>
        <dbReference type="EMBL" id="VEL38059.1"/>
    </source>
</evidence>
<sequence>MIELASEAAATAMVQYYCICPPSIRGNMSIAVQYSKYDALSTPGASQHISDAILAANKQVTANSVDETADGKDRVVIRVQVERAPLHIQFNYLMFYKVFHQFGRIARIVVFKSSQLPQSLIEFESPLSAYVAKLQMNNVPLFPTAGSLGNGVMRTDWSKQIRLEVRRENESCRDFITNPLTEQEITNLRLLAVGPSHFSMMGLGGAVDSSLSNSAVAKAAHFLTATTGPGALFDIHGNVDPVALAAVAGRVIQPLLAFLGL</sequence>
<name>A0A3S5C691_9PLAT</name>
<proteinExistence type="predicted"/>
<dbReference type="AlphaFoldDB" id="A0A3S5C691"/>
<dbReference type="EMBL" id="CAAALY010256769">
    <property type="protein sequence ID" value="VEL38059.1"/>
    <property type="molecule type" value="Genomic_DNA"/>
</dbReference>